<accession>A0A553MPL9</accession>
<name>A0A553MPL9_9TELE</name>
<protein>
    <submittedName>
        <fullName evidence="1">Uncharacterized protein</fullName>
    </submittedName>
</protein>
<feature type="non-terminal residue" evidence="1">
    <location>
        <position position="1"/>
    </location>
</feature>
<dbReference type="OrthoDB" id="10267235at2759"/>
<evidence type="ECO:0000313" key="1">
    <source>
        <dbReference type="EMBL" id="TRY55126.1"/>
    </source>
</evidence>
<keyword evidence="2" id="KW-1185">Reference proteome</keyword>
<dbReference type="EMBL" id="SRMA01027334">
    <property type="protein sequence ID" value="TRY55126.1"/>
    <property type="molecule type" value="Genomic_DNA"/>
</dbReference>
<dbReference type="STRING" id="623744.A0A553MPL9"/>
<proteinExistence type="predicted"/>
<dbReference type="InterPro" id="IPR011009">
    <property type="entry name" value="Kinase-like_dom_sf"/>
</dbReference>
<reference evidence="1 2" key="1">
    <citation type="journal article" date="2019" name="Sci. Data">
        <title>Hybrid genome assembly and annotation of Danionella translucida.</title>
        <authorList>
            <person name="Kadobianskyi M."/>
            <person name="Schulze L."/>
            <person name="Schuelke M."/>
            <person name="Judkewitz B."/>
        </authorList>
    </citation>
    <scope>NUCLEOTIDE SEQUENCE [LARGE SCALE GENOMIC DNA]</scope>
    <source>
        <strain evidence="1 2">Bolton</strain>
    </source>
</reference>
<organism evidence="1 2">
    <name type="scientific">Danionella cerebrum</name>
    <dbReference type="NCBI Taxonomy" id="2873325"/>
    <lineage>
        <taxon>Eukaryota</taxon>
        <taxon>Metazoa</taxon>
        <taxon>Chordata</taxon>
        <taxon>Craniata</taxon>
        <taxon>Vertebrata</taxon>
        <taxon>Euteleostomi</taxon>
        <taxon>Actinopterygii</taxon>
        <taxon>Neopterygii</taxon>
        <taxon>Teleostei</taxon>
        <taxon>Ostariophysi</taxon>
        <taxon>Cypriniformes</taxon>
        <taxon>Danionidae</taxon>
        <taxon>Danioninae</taxon>
        <taxon>Danionella</taxon>
    </lineage>
</organism>
<comment type="caution">
    <text evidence="1">The sequence shown here is derived from an EMBL/GenBank/DDBJ whole genome shotgun (WGS) entry which is preliminary data.</text>
</comment>
<dbReference type="Proteomes" id="UP000316079">
    <property type="component" value="Unassembled WGS sequence"/>
</dbReference>
<evidence type="ECO:0000313" key="2">
    <source>
        <dbReference type="Proteomes" id="UP000316079"/>
    </source>
</evidence>
<dbReference type="Gene3D" id="3.90.1200.10">
    <property type="match status" value="1"/>
</dbReference>
<gene>
    <name evidence="1" type="ORF">DNTS_033235</name>
</gene>
<dbReference type="Pfam" id="PF01633">
    <property type="entry name" value="Choline_kinase"/>
    <property type="match status" value="1"/>
</dbReference>
<dbReference type="AlphaFoldDB" id="A0A553MPL9"/>
<dbReference type="SUPFAM" id="SSF56112">
    <property type="entry name" value="Protein kinase-like (PK-like)"/>
    <property type="match status" value="1"/>
</dbReference>
<sequence>NASSVCRLNSEVPSGECLRDEMIWLQQNLSKLGSPVVLCHNDLLCKNIIYKQKEGMTCLKQYEHEKMSAALPPQMFDKVGEVPSGLSAVKLCVFCDR</sequence>